<evidence type="ECO:0000313" key="13">
    <source>
        <dbReference type="Proteomes" id="UP000029995"/>
    </source>
</evidence>
<keyword evidence="5" id="KW-0479">Metal-binding</keyword>
<dbReference type="InterPro" id="IPR015928">
    <property type="entry name" value="Aconitase/3IPM_dehydase_swvl"/>
</dbReference>
<keyword evidence="4 9" id="KW-0004">4Fe-4S</keyword>
<keyword evidence="9" id="KW-0456">Lyase</keyword>
<dbReference type="InterPro" id="IPR001030">
    <property type="entry name" value="Acoase/IPM_deHydtase_lsu_aba"/>
</dbReference>
<feature type="domain" description="Aconitase A/isopropylmalate dehydratase small subunit swivel" evidence="11">
    <location>
        <begin position="669"/>
        <end position="791"/>
    </location>
</feature>
<dbReference type="GO" id="GO:0006099">
    <property type="term" value="P:tricarboxylic acid cycle"/>
    <property type="evidence" value="ECO:0007669"/>
    <property type="project" value="UniProtKB-UniPathway"/>
</dbReference>
<proteinExistence type="inferred from homology"/>
<dbReference type="InterPro" id="IPR036008">
    <property type="entry name" value="Aconitase_4Fe-4S_dom"/>
</dbReference>
<evidence type="ECO:0000313" key="12">
    <source>
        <dbReference type="EMBL" id="KGM35189.1"/>
    </source>
</evidence>
<dbReference type="Gene3D" id="3.30.499.10">
    <property type="entry name" value="Aconitase, domain 3"/>
    <property type="match status" value="2"/>
</dbReference>
<dbReference type="Proteomes" id="UP000029995">
    <property type="component" value="Unassembled WGS sequence"/>
</dbReference>
<dbReference type="GO" id="GO:0046872">
    <property type="term" value="F:metal ion binding"/>
    <property type="evidence" value="ECO:0007669"/>
    <property type="project" value="UniProtKB-KW"/>
</dbReference>
<dbReference type="GO" id="GO:0051539">
    <property type="term" value="F:4 iron, 4 sulfur cluster binding"/>
    <property type="evidence" value="ECO:0007669"/>
    <property type="project" value="UniProtKB-KW"/>
</dbReference>
<dbReference type="GO" id="GO:0003994">
    <property type="term" value="F:aconitate hydratase activity"/>
    <property type="evidence" value="ECO:0007669"/>
    <property type="project" value="UniProtKB-EC"/>
</dbReference>
<dbReference type="NCBIfam" id="NF006757">
    <property type="entry name" value="PRK09277.1"/>
    <property type="match status" value="1"/>
</dbReference>
<dbReference type="SUPFAM" id="SSF52016">
    <property type="entry name" value="LeuD/IlvD-like"/>
    <property type="match status" value="1"/>
</dbReference>
<organism evidence="12 13">
    <name type="scientific">Inquilinus limosus MP06</name>
    <dbReference type="NCBI Taxonomy" id="1398085"/>
    <lineage>
        <taxon>Bacteria</taxon>
        <taxon>Pseudomonadati</taxon>
        <taxon>Pseudomonadota</taxon>
        <taxon>Alphaproteobacteria</taxon>
        <taxon>Rhodospirillales</taxon>
        <taxon>Rhodospirillaceae</taxon>
        <taxon>Inquilinus</taxon>
    </lineage>
</organism>
<dbReference type="Gene3D" id="3.20.19.10">
    <property type="entry name" value="Aconitase, domain 4"/>
    <property type="match status" value="1"/>
</dbReference>
<dbReference type="InterPro" id="IPR018136">
    <property type="entry name" value="Aconitase_4Fe-4S_BS"/>
</dbReference>
<dbReference type="NCBIfam" id="NF009520">
    <property type="entry name" value="PRK12881.1"/>
    <property type="match status" value="1"/>
</dbReference>
<dbReference type="UniPathway" id="UPA00223">
    <property type="reaction ID" value="UER00718"/>
</dbReference>
<comment type="cofactor">
    <cofactor evidence="1">
        <name>[4Fe-4S] cluster</name>
        <dbReference type="ChEBI" id="CHEBI:49883"/>
    </cofactor>
</comment>
<dbReference type="AlphaFoldDB" id="A0A0A0DAP6"/>
<name>A0A0A0DAP6_9PROT</name>
<dbReference type="EMBL" id="JANX01000043">
    <property type="protein sequence ID" value="KGM35189.1"/>
    <property type="molecule type" value="Genomic_DNA"/>
</dbReference>
<dbReference type="NCBIfam" id="TIGR01341">
    <property type="entry name" value="aconitase_1"/>
    <property type="match status" value="1"/>
</dbReference>
<comment type="similarity">
    <text evidence="3 9">Belongs to the aconitase/IPM isomerase family.</text>
</comment>
<keyword evidence="6 9" id="KW-0408">Iron</keyword>
<reference evidence="12 13" key="1">
    <citation type="submission" date="2014-01" db="EMBL/GenBank/DDBJ databases">
        <title>Genome sequence determination for a cystic fibrosis isolate, Inquilinus limosus.</title>
        <authorList>
            <person name="Pino M."/>
            <person name="Di Conza J."/>
            <person name="Gutkind G."/>
        </authorList>
    </citation>
    <scope>NUCLEOTIDE SEQUENCE [LARGE SCALE GENOMIC DNA]</scope>
    <source>
        <strain evidence="12 13">MP06</strain>
    </source>
</reference>
<dbReference type="Pfam" id="PF00330">
    <property type="entry name" value="Aconitase"/>
    <property type="match status" value="1"/>
</dbReference>
<gene>
    <name evidence="12" type="ORF">P409_05955</name>
</gene>
<evidence type="ECO:0000259" key="10">
    <source>
        <dbReference type="Pfam" id="PF00330"/>
    </source>
</evidence>
<dbReference type="PROSITE" id="PS01244">
    <property type="entry name" value="ACONITASE_2"/>
    <property type="match status" value="1"/>
</dbReference>
<evidence type="ECO:0000259" key="11">
    <source>
        <dbReference type="Pfam" id="PF00694"/>
    </source>
</evidence>
<evidence type="ECO:0000256" key="3">
    <source>
        <dbReference type="ARBA" id="ARBA00007185"/>
    </source>
</evidence>
<feature type="domain" description="Aconitase/3-isopropylmalate dehydratase large subunit alpha/beta/alpha" evidence="10">
    <location>
        <begin position="68"/>
        <end position="539"/>
    </location>
</feature>
<comment type="pathway">
    <text evidence="2">Carbohydrate metabolism; tricarboxylic acid cycle; isocitrate from oxaloacetate: step 2/2.</text>
</comment>
<evidence type="ECO:0000256" key="1">
    <source>
        <dbReference type="ARBA" id="ARBA00001966"/>
    </source>
</evidence>
<evidence type="ECO:0000256" key="5">
    <source>
        <dbReference type="ARBA" id="ARBA00022723"/>
    </source>
</evidence>
<comment type="catalytic activity">
    <reaction evidence="8 9">
        <text>citrate = D-threo-isocitrate</text>
        <dbReference type="Rhea" id="RHEA:10336"/>
        <dbReference type="ChEBI" id="CHEBI:15562"/>
        <dbReference type="ChEBI" id="CHEBI:16947"/>
        <dbReference type="EC" id="4.2.1.3"/>
    </reaction>
</comment>
<dbReference type="Pfam" id="PF00694">
    <property type="entry name" value="Aconitase_C"/>
    <property type="match status" value="1"/>
</dbReference>
<dbReference type="Gene3D" id="6.10.190.10">
    <property type="match status" value="1"/>
</dbReference>
<evidence type="ECO:0000256" key="6">
    <source>
        <dbReference type="ARBA" id="ARBA00023004"/>
    </source>
</evidence>
<protein>
    <recommendedName>
        <fullName evidence="9">Aconitate hydratase</fullName>
        <shortName evidence="9">Aconitase</shortName>
        <ecNumber evidence="9">4.2.1.3</ecNumber>
    </recommendedName>
</protein>
<dbReference type="PANTHER" id="PTHR11670">
    <property type="entry name" value="ACONITASE/IRON-RESPONSIVE ELEMENT FAMILY MEMBER"/>
    <property type="match status" value="1"/>
</dbReference>
<dbReference type="PRINTS" id="PR00415">
    <property type="entry name" value="ACONITASE"/>
</dbReference>
<dbReference type="InterPro" id="IPR000573">
    <property type="entry name" value="AconitaseA/IPMdHydase_ssu_swvl"/>
</dbReference>
<evidence type="ECO:0000256" key="9">
    <source>
        <dbReference type="RuleBase" id="RU361275"/>
    </source>
</evidence>
<dbReference type="InterPro" id="IPR006249">
    <property type="entry name" value="Aconitase/IRP2"/>
</dbReference>
<sequence length="871" mass="92274">MMTSSTVDLGGRHLRFIDLPRLLGGDLARFPWSMRVLIENAVRHTDALPTETLAPFLAWLAGRRSTAEIAFRPARLMMHDTTCVPALVDIAAMRDAVAAAGGDPAALNPVLPVDVSVDHSVAVDRHGTRDALAHNMAREIGRNTERYRLMKWATGALRGVTVHPPGTGIMHTMNLEQLATVVAVEQRQGQAWAVPDTLIGTDSHTPMVNGLGVLGWGVGGVEAESVMFGMPLMLRLPDIVGVRLAGRLREGVLSTDLALAVTERLRRHGLSGEFVEFFGPGVAALSAGDRAVVANMAPECGASTGYFPIDERTLDYLAETGRPTALLDRVATLARRQGLWFDPGAAPLYTDVVEIDLGAVATSLAGPRRPQDRVTPAEVPRALAQAHGRPFRPSSGGSNPPEGAVAIAAITSCTNTTDPRLLVAAGLLARQARRLGLRPPSWVKTSLAPGSPAAARYLERAGLAADLEALGFAIVGYGCTTCIGQSGPLEPAMEAAIRDGTAATAVLSGNRNFPGRIHPLVEAGFLASPPLVVAYALAGDMARDILSDPLGHAPDGRPVWLRDLWPSGAEIDAVLRGAANPRDFPDAFAAAHDNGAWASLDAPATTLFPWDEASNYVRPPPFAAGGQPGRLGFYRARPLLVLGDDITTDHISPAGAIPPGSDAGAHLAGRGEDPRDLNVFAARRGNWEVMRRGLYTNRTVRNLLDPTLAPGTARHLPSGETLPLWQAAERYRAEDVPTVILAGERYGAGSSRDWAAKGVALLGVRAVLAASFERIHRANLAGMGVLPVRLPPDRHPAALALAPQDWIEIDAPRESLRPHGPVSIRICRADGSIDLFEAGAAIETALELDILKAGGVMPLMIDRAVRSTLPA</sequence>
<evidence type="ECO:0000256" key="8">
    <source>
        <dbReference type="ARBA" id="ARBA00023501"/>
    </source>
</evidence>
<comment type="function">
    <text evidence="9">Catalyzes the isomerization of citrate to isocitrate via cis-aconitate.</text>
</comment>
<evidence type="ECO:0000256" key="2">
    <source>
        <dbReference type="ARBA" id="ARBA00004717"/>
    </source>
</evidence>
<accession>A0A0A0DAP6</accession>
<dbReference type="EC" id="4.2.1.3" evidence="9"/>
<evidence type="ECO:0000256" key="7">
    <source>
        <dbReference type="ARBA" id="ARBA00023014"/>
    </source>
</evidence>
<comment type="caution">
    <text evidence="12">The sequence shown here is derived from an EMBL/GenBank/DDBJ whole genome shotgun (WGS) entry which is preliminary data.</text>
</comment>
<dbReference type="SUPFAM" id="SSF53732">
    <property type="entry name" value="Aconitase iron-sulfur domain"/>
    <property type="match status" value="1"/>
</dbReference>
<dbReference type="InterPro" id="IPR015931">
    <property type="entry name" value="Acnase/IPM_dHydase_lsu_aba_1/3"/>
</dbReference>
<keyword evidence="7 9" id="KW-0411">Iron-sulfur</keyword>
<dbReference type="PROSITE" id="PS00450">
    <property type="entry name" value="ACONITASE_1"/>
    <property type="match status" value="1"/>
</dbReference>
<dbReference type="OrthoDB" id="9764318at2"/>
<evidence type="ECO:0000256" key="4">
    <source>
        <dbReference type="ARBA" id="ARBA00022485"/>
    </source>
</evidence>